<dbReference type="GO" id="GO:0005634">
    <property type="term" value="C:nucleus"/>
    <property type="evidence" value="ECO:0007669"/>
    <property type="project" value="UniProtKB-SubCell"/>
</dbReference>
<comment type="caution">
    <text evidence="5">The sequence shown here is derived from an EMBL/GenBank/DDBJ whole genome shotgun (WGS) entry which is preliminary data.</text>
</comment>
<feature type="coiled-coil region" evidence="2">
    <location>
        <begin position="552"/>
        <end position="593"/>
    </location>
</feature>
<dbReference type="InterPro" id="IPR011011">
    <property type="entry name" value="Znf_FYVE_PHD"/>
</dbReference>
<proteinExistence type="predicted"/>
<feature type="domain" description="HTH psq-type" evidence="4">
    <location>
        <begin position="16"/>
        <end position="52"/>
    </location>
</feature>
<evidence type="ECO:0008006" key="6">
    <source>
        <dbReference type="Google" id="ProtNLM"/>
    </source>
</evidence>
<name>A0A2A4J792_HELVI</name>
<reference evidence="5" key="1">
    <citation type="submission" date="2017-09" db="EMBL/GenBank/DDBJ databases">
        <title>Contemporary evolution of a Lepidopteran species, Heliothis virescens, in response to modern agricultural practices.</title>
        <authorList>
            <person name="Fritz M.L."/>
            <person name="Deyonke A.M."/>
            <person name="Papanicolaou A."/>
            <person name="Micinski S."/>
            <person name="Westbrook J."/>
            <person name="Gould F."/>
        </authorList>
    </citation>
    <scope>NUCLEOTIDE SEQUENCE [LARGE SCALE GENOMIC DNA]</scope>
    <source>
        <strain evidence="5">HvINT-</strain>
        <tissue evidence="5">Whole body</tissue>
    </source>
</reference>
<dbReference type="InterPro" id="IPR013083">
    <property type="entry name" value="Znf_RING/FYVE/PHD"/>
</dbReference>
<evidence type="ECO:0000256" key="1">
    <source>
        <dbReference type="ARBA" id="ARBA00004123"/>
    </source>
</evidence>
<dbReference type="Gene3D" id="1.10.10.60">
    <property type="entry name" value="Homeodomain-like"/>
    <property type="match status" value="1"/>
</dbReference>
<dbReference type="Pfam" id="PF03184">
    <property type="entry name" value="DDE_1"/>
    <property type="match status" value="1"/>
</dbReference>
<dbReference type="AlphaFoldDB" id="A0A2A4J792"/>
<evidence type="ECO:0000256" key="2">
    <source>
        <dbReference type="SAM" id="Coils"/>
    </source>
</evidence>
<dbReference type="Gene3D" id="3.30.40.10">
    <property type="entry name" value="Zinc/RING finger domain, C3HC4 (zinc finger)"/>
    <property type="match status" value="1"/>
</dbReference>
<organism evidence="5">
    <name type="scientific">Heliothis virescens</name>
    <name type="common">Tobacco budworm moth</name>
    <dbReference type="NCBI Taxonomy" id="7102"/>
    <lineage>
        <taxon>Eukaryota</taxon>
        <taxon>Metazoa</taxon>
        <taxon>Ecdysozoa</taxon>
        <taxon>Arthropoda</taxon>
        <taxon>Hexapoda</taxon>
        <taxon>Insecta</taxon>
        <taxon>Pterygota</taxon>
        <taxon>Neoptera</taxon>
        <taxon>Endopterygota</taxon>
        <taxon>Lepidoptera</taxon>
        <taxon>Glossata</taxon>
        <taxon>Ditrysia</taxon>
        <taxon>Noctuoidea</taxon>
        <taxon>Noctuidae</taxon>
        <taxon>Heliothinae</taxon>
        <taxon>Heliothis</taxon>
    </lineage>
</organism>
<dbReference type="EMBL" id="NWSH01002570">
    <property type="protein sequence ID" value="PCG67955.1"/>
    <property type="molecule type" value="Genomic_DNA"/>
</dbReference>
<gene>
    <name evidence="5" type="ORF">B5V51_5755</name>
</gene>
<dbReference type="STRING" id="7102.A0A2A4J792"/>
<protein>
    <recommendedName>
        <fullName evidence="6">DDE-1 domain-containing protein</fullName>
    </recommendedName>
</protein>
<dbReference type="GO" id="GO:0003677">
    <property type="term" value="F:DNA binding"/>
    <property type="evidence" value="ECO:0007669"/>
    <property type="project" value="InterPro"/>
</dbReference>
<accession>A0A2A4J792</accession>
<dbReference type="InterPro" id="IPR009057">
    <property type="entry name" value="Homeodomain-like_sf"/>
</dbReference>
<dbReference type="Pfam" id="PF05225">
    <property type="entry name" value="HTH_psq"/>
    <property type="match status" value="1"/>
</dbReference>
<sequence length="678" mass="76883">MPRNYQRKTVTKYNVEDLKRAIEDVKSKKLTLGKASTVYSVPKTTIFDHMKKMVTKQPRCGRKSVFSDLQELELENHIINCSKLFYGLTINMVRKITFRFAEENKLPHSFNQTKKMAGKDWYRGFMQRHPRISLRKPEATSLNRINSFNAPEVQLFYNNLIELQNKHNFQPDKIFNVDETGITNVQRNAKILAPKGQKQIGHATSGERGSTTTVVCAFSAAGQYIPPFFIFKRKRMNAQLLKGGNANMVAAVSDSGWINESLFVEWLHHFISYAKPTKDDPILLVLDNHDSHISLDVYTLCRDKGIVLLTLPPHTSHRLQPLDLTFYGPIKTAYNRECQYYMAEHPGRAITQYDVVELFTRAFNRCSNLEKAASGFRAAGIYPLHPIEFEDTQTPPAQNFVVHVPDPQASEAPALVPALEPPAFVPAQVHVPDPQASEAQAIVPALAPPAFVPAQVHVPDPQASEAQVLVPALEPPVFVPANDIQAPAPVLDVLDHRAETPEKHVAIALSDIVNLPIITPNTTKRNIKKKHSVILTSTPVKDELQLKYNKKIAKQKKEVDQKQKIKNTLKRLKTEKGEEAKQKKKTAKKLETNKKAVINFKNVKEFCLDNENIKKRRTPKSAKENIEYFCIFCHEKYGDSPHGEDWIQCYVCKNWAHEKCTDGQSSSYGYRCDLCRTN</sequence>
<dbReference type="PANTHER" id="PTHR19303">
    <property type="entry name" value="TRANSPOSON"/>
    <property type="match status" value="1"/>
</dbReference>
<feature type="domain" description="DDE-1" evidence="3">
    <location>
        <begin position="211"/>
        <end position="347"/>
    </location>
</feature>
<comment type="subcellular location">
    <subcellularLocation>
        <location evidence="1">Nucleus</location>
    </subcellularLocation>
</comment>
<dbReference type="InterPro" id="IPR050863">
    <property type="entry name" value="CenT-Element_Derived"/>
</dbReference>
<evidence type="ECO:0000313" key="5">
    <source>
        <dbReference type="EMBL" id="PCG67955.1"/>
    </source>
</evidence>
<dbReference type="InterPro" id="IPR036397">
    <property type="entry name" value="RNaseH_sf"/>
</dbReference>
<dbReference type="SUPFAM" id="SSF57903">
    <property type="entry name" value="FYVE/PHD zinc finger"/>
    <property type="match status" value="1"/>
</dbReference>
<dbReference type="Gene3D" id="3.30.420.10">
    <property type="entry name" value="Ribonuclease H-like superfamily/Ribonuclease H"/>
    <property type="match status" value="1"/>
</dbReference>
<dbReference type="InterPro" id="IPR004875">
    <property type="entry name" value="DDE_SF_endonuclease_dom"/>
</dbReference>
<dbReference type="InterPro" id="IPR007889">
    <property type="entry name" value="HTH_Psq"/>
</dbReference>
<evidence type="ECO:0000259" key="3">
    <source>
        <dbReference type="Pfam" id="PF03184"/>
    </source>
</evidence>
<evidence type="ECO:0000259" key="4">
    <source>
        <dbReference type="Pfam" id="PF05225"/>
    </source>
</evidence>
<dbReference type="SUPFAM" id="SSF46689">
    <property type="entry name" value="Homeodomain-like"/>
    <property type="match status" value="1"/>
</dbReference>
<dbReference type="PANTHER" id="PTHR19303:SF74">
    <property type="entry name" value="POGO TRANSPOSABLE ELEMENT WITH KRAB DOMAIN"/>
    <property type="match status" value="1"/>
</dbReference>
<keyword evidence="2" id="KW-0175">Coiled coil</keyword>